<dbReference type="Gene3D" id="3.10.129.10">
    <property type="entry name" value="Hotdog Thioesterase"/>
    <property type="match status" value="1"/>
</dbReference>
<dbReference type="RefSeq" id="WP_085915941.1">
    <property type="nucleotide sequence ID" value="NZ_AP018920.1"/>
</dbReference>
<dbReference type="InterPro" id="IPR039569">
    <property type="entry name" value="FAS1-like_DH_region"/>
</dbReference>
<feature type="compositionally biased region" description="Gly residues" evidence="1">
    <location>
        <begin position="56"/>
        <end position="70"/>
    </location>
</feature>
<name>A0A1Y2MKG3_PSEAH</name>
<dbReference type="OrthoDB" id="5415111at2"/>
<feature type="domain" description="FAS1-like dehydratase" evidence="2">
    <location>
        <begin position="28"/>
        <end position="126"/>
    </location>
</feature>
<dbReference type="Pfam" id="PF13452">
    <property type="entry name" value="FAS1_DH_region"/>
    <property type="match status" value="1"/>
</dbReference>
<keyword evidence="4" id="KW-1185">Reference proteome</keyword>
<evidence type="ECO:0000313" key="4">
    <source>
        <dbReference type="Proteomes" id="UP000194360"/>
    </source>
</evidence>
<dbReference type="InterPro" id="IPR029069">
    <property type="entry name" value="HotDog_dom_sf"/>
</dbReference>
<sequence>MTQRSFPIERGHVLAFARALGAEPDGGVPPTFPIAYAHFDPDWPLRMRPGQPWQGSGAGPGGAGAGGGGLHAEQEFTYYRPLQVGETLVPSKRDGRTWSKEGRSGVLDFTERHTDFHDADGELVARATAVTVRTRPAEGSA</sequence>
<protein>
    <recommendedName>
        <fullName evidence="2">FAS1-like dehydratase domain-containing protein</fullName>
    </recommendedName>
</protein>
<dbReference type="EMBL" id="MIGB01000047">
    <property type="protein sequence ID" value="OSY35744.1"/>
    <property type="molecule type" value="Genomic_DNA"/>
</dbReference>
<feature type="region of interest" description="Disordered" evidence="1">
    <location>
        <begin position="45"/>
        <end position="70"/>
    </location>
</feature>
<gene>
    <name evidence="3" type="ORF">BG845_05836</name>
</gene>
<proteinExistence type="predicted"/>
<dbReference type="SUPFAM" id="SSF54637">
    <property type="entry name" value="Thioesterase/thiol ester dehydrase-isomerase"/>
    <property type="match status" value="1"/>
</dbReference>
<organism evidence="3 4">
    <name type="scientific">Pseudonocardia autotrophica</name>
    <name type="common">Amycolata autotrophica</name>
    <name type="synonym">Nocardia autotrophica</name>
    <dbReference type="NCBI Taxonomy" id="2074"/>
    <lineage>
        <taxon>Bacteria</taxon>
        <taxon>Bacillati</taxon>
        <taxon>Actinomycetota</taxon>
        <taxon>Actinomycetes</taxon>
        <taxon>Pseudonocardiales</taxon>
        <taxon>Pseudonocardiaceae</taxon>
        <taxon>Pseudonocardia</taxon>
    </lineage>
</organism>
<accession>A0A1Y2MKG3</accession>
<comment type="caution">
    <text evidence="3">The sequence shown here is derived from an EMBL/GenBank/DDBJ whole genome shotgun (WGS) entry which is preliminary data.</text>
</comment>
<evidence type="ECO:0000259" key="2">
    <source>
        <dbReference type="Pfam" id="PF13452"/>
    </source>
</evidence>
<evidence type="ECO:0000256" key="1">
    <source>
        <dbReference type="SAM" id="MobiDB-lite"/>
    </source>
</evidence>
<reference evidence="3 4" key="1">
    <citation type="submission" date="2016-09" db="EMBL/GenBank/DDBJ databases">
        <title>Pseudonocardia autotrophica DSM535, a candidate organism with high potential of specific P450 cytochromes.</title>
        <authorList>
            <person name="Grumaz C."/>
            <person name="Vainshtein Y."/>
            <person name="Kirstahler P."/>
            <person name="Sohn K."/>
        </authorList>
    </citation>
    <scope>NUCLEOTIDE SEQUENCE [LARGE SCALE GENOMIC DNA]</scope>
    <source>
        <strain evidence="3 4">DSM 535</strain>
    </source>
</reference>
<dbReference type="STRING" id="2074.BG845_05836"/>
<dbReference type="Proteomes" id="UP000194360">
    <property type="component" value="Unassembled WGS sequence"/>
</dbReference>
<evidence type="ECO:0000313" key="3">
    <source>
        <dbReference type="EMBL" id="OSY35744.1"/>
    </source>
</evidence>
<dbReference type="AlphaFoldDB" id="A0A1Y2MKG3"/>